<evidence type="ECO:0000313" key="10">
    <source>
        <dbReference type="EMBL" id="CAF9914555.1"/>
    </source>
</evidence>
<keyword evidence="6" id="KW-0449">Lipoprotein</keyword>
<dbReference type="SMART" id="SM00054">
    <property type="entry name" value="EFh"/>
    <property type="match status" value="3"/>
</dbReference>
<feature type="transmembrane region" description="Helical" evidence="8">
    <location>
        <begin position="42"/>
        <end position="62"/>
    </location>
</feature>
<dbReference type="InterPro" id="IPR018247">
    <property type="entry name" value="EF_Hand_1_Ca_BS"/>
</dbReference>
<evidence type="ECO:0000256" key="4">
    <source>
        <dbReference type="ARBA" id="ARBA00022737"/>
    </source>
</evidence>
<dbReference type="PRINTS" id="PR00450">
    <property type="entry name" value="RECOVERIN"/>
</dbReference>
<gene>
    <name evidence="10" type="ORF">HETSPECPRED_002012</name>
</gene>
<evidence type="ECO:0000256" key="3">
    <source>
        <dbReference type="ARBA" id="ARBA00022723"/>
    </source>
</evidence>
<keyword evidence="8" id="KW-0812">Transmembrane</keyword>
<comment type="similarity">
    <text evidence="1">Belongs to the recoverin family.</text>
</comment>
<name>A0A8H3IG51_9LECA</name>
<comment type="caution">
    <text evidence="10">The sequence shown here is derived from an EMBL/GenBank/DDBJ whole genome shotgun (WGS) entry which is preliminary data.</text>
</comment>
<dbReference type="Gene3D" id="1.10.238.10">
    <property type="entry name" value="EF-hand"/>
    <property type="match status" value="1"/>
</dbReference>
<keyword evidence="2" id="KW-0519">Myristate</keyword>
<sequence length="333" mass="38197">MAPILRPYTSIRDISYDHRRADKKTTLALLWTSTSSLFSKEALSGLSLILGLGALLNLRTIWQWLSLQLDQMGKAGSANVRNITVAELAQSLMKSQRPRSDDDEYHSINKWLFVILILLLSPVWLNLGYRAARFLMSLSVESLGSVVDEWNNRLDLGTVERLRKQTHFDAKELRQWHRGFHKDCPEGLLELGQFQTFYRQTYINGEPDDFAAHMFRVFDSDGAGLVDFEKFILALSVTSRGTREEKLDWAFKIYDVDGDGMISQVEMLVVVTAIYRMVGTQEQIPEDERTPFMRVKKIFKAMDVDRDGFLSLDEFRKGSRRDPTIIGSIQAVF</sequence>
<keyword evidence="8" id="KW-1133">Transmembrane helix</keyword>
<dbReference type="OrthoDB" id="191686at2759"/>
<reference evidence="10" key="1">
    <citation type="submission" date="2021-03" db="EMBL/GenBank/DDBJ databases">
        <authorList>
            <person name="Tagirdzhanova G."/>
        </authorList>
    </citation>
    <scope>NUCLEOTIDE SEQUENCE</scope>
</reference>
<dbReference type="InterPro" id="IPR028846">
    <property type="entry name" value="Recoverin"/>
</dbReference>
<dbReference type="FunFam" id="1.10.238.10:FF:000009">
    <property type="entry name" value="Visinin-like protein 1"/>
    <property type="match status" value="1"/>
</dbReference>
<dbReference type="Pfam" id="PF13499">
    <property type="entry name" value="EF-hand_7"/>
    <property type="match status" value="1"/>
</dbReference>
<evidence type="ECO:0000256" key="6">
    <source>
        <dbReference type="ARBA" id="ARBA00023288"/>
    </source>
</evidence>
<protein>
    <recommendedName>
        <fullName evidence="7">Calcium-binding protein NCS-1</fullName>
    </recommendedName>
</protein>
<feature type="transmembrane region" description="Helical" evidence="8">
    <location>
        <begin position="111"/>
        <end position="129"/>
    </location>
</feature>
<feature type="domain" description="EF-hand" evidence="9">
    <location>
        <begin position="206"/>
        <end position="241"/>
    </location>
</feature>
<evidence type="ECO:0000313" key="11">
    <source>
        <dbReference type="Proteomes" id="UP000664521"/>
    </source>
</evidence>
<dbReference type="Pfam" id="PF13833">
    <property type="entry name" value="EF-hand_8"/>
    <property type="match status" value="1"/>
</dbReference>
<dbReference type="GO" id="GO:0008047">
    <property type="term" value="F:enzyme activator activity"/>
    <property type="evidence" value="ECO:0007669"/>
    <property type="project" value="UniProtKB-ARBA"/>
</dbReference>
<keyword evidence="3" id="KW-0479">Metal-binding</keyword>
<keyword evidence="5" id="KW-0106">Calcium</keyword>
<dbReference type="PROSITE" id="PS00018">
    <property type="entry name" value="EF_HAND_1"/>
    <property type="match status" value="2"/>
</dbReference>
<evidence type="ECO:0000256" key="1">
    <source>
        <dbReference type="ARBA" id="ARBA00006049"/>
    </source>
</evidence>
<keyword evidence="8" id="KW-0472">Membrane</keyword>
<dbReference type="PROSITE" id="PS50222">
    <property type="entry name" value="EF_HAND_2"/>
    <property type="match status" value="3"/>
</dbReference>
<proteinExistence type="inferred from homology"/>
<evidence type="ECO:0000256" key="8">
    <source>
        <dbReference type="SAM" id="Phobius"/>
    </source>
</evidence>
<keyword evidence="11" id="KW-1185">Reference proteome</keyword>
<evidence type="ECO:0000256" key="7">
    <source>
        <dbReference type="ARBA" id="ARBA00071944"/>
    </source>
</evidence>
<keyword evidence="4" id="KW-0677">Repeat</keyword>
<evidence type="ECO:0000259" key="9">
    <source>
        <dbReference type="PROSITE" id="PS50222"/>
    </source>
</evidence>
<dbReference type="CDD" id="cd00051">
    <property type="entry name" value="EFh"/>
    <property type="match status" value="2"/>
</dbReference>
<dbReference type="SUPFAM" id="SSF47473">
    <property type="entry name" value="EF-hand"/>
    <property type="match status" value="1"/>
</dbReference>
<dbReference type="Proteomes" id="UP000664521">
    <property type="component" value="Unassembled WGS sequence"/>
</dbReference>
<evidence type="ECO:0000256" key="2">
    <source>
        <dbReference type="ARBA" id="ARBA00022707"/>
    </source>
</evidence>
<dbReference type="PANTHER" id="PTHR23055:SF178">
    <property type="entry name" value="NEUROCALCIN HOMOLOG"/>
    <property type="match status" value="1"/>
</dbReference>
<evidence type="ECO:0000256" key="5">
    <source>
        <dbReference type="ARBA" id="ARBA00022837"/>
    </source>
</evidence>
<dbReference type="InterPro" id="IPR002048">
    <property type="entry name" value="EF_hand_dom"/>
</dbReference>
<organism evidence="10 11">
    <name type="scientific">Heterodermia speciosa</name>
    <dbReference type="NCBI Taxonomy" id="116794"/>
    <lineage>
        <taxon>Eukaryota</taxon>
        <taxon>Fungi</taxon>
        <taxon>Dikarya</taxon>
        <taxon>Ascomycota</taxon>
        <taxon>Pezizomycotina</taxon>
        <taxon>Lecanoromycetes</taxon>
        <taxon>OSLEUM clade</taxon>
        <taxon>Lecanoromycetidae</taxon>
        <taxon>Caliciales</taxon>
        <taxon>Physciaceae</taxon>
        <taxon>Heterodermia</taxon>
    </lineage>
</organism>
<dbReference type="AlphaFoldDB" id="A0A8H3IG51"/>
<accession>A0A8H3IG51</accession>
<dbReference type="PANTHER" id="PTHR23055">
    <property type="entry name" value="CALCIUM BINDING PROTEINS"/>
    <property type="match status" value="1"/>
</dbReference>
<dbReference type="GO" id="GO:0005509">
    <property type="term" value="F:calcium ion binding"/>
    <property type="evidence" value="ECO:0007669"/>
    <property type="project" value="InterPro"/>
</dbReference>
<feature type="domain" description="EF-hand" evidence="9">
    <location>
        <begin position="242"/>
        <end position="277"/>
    </location>
</feature>
<dbReference type="InterPro" id="IPR011992">
    <property type="entry name" value="EF-hand-dom_pair"/>
</dbReference>
<feature type="domain" description="EF-hand" evidence="9">
    <location>
        <begin position="290"/>
        <end position="325"/>
    </location>
</feature>
<dbReference type="EMBL" id="CAJPDS010000014">
    <property type="protein sequence ID" value="CAF9914555.1"/>
    <property type="molecule type" value="Genomic_DNA"/>
</dbReference>